<evidence type="ECO:0000313" key="2">
    <source>
        <dbReference type="Proteomes" id="UP000294604"/>
    </source>
</evidence>
<accession>A0A4R8SZY8</accession>
<evidence type="ECO:0000313" key="1">
    <source>
        <dbReference type="EMBL" id="TEA09195.1"/>
    </source>
</evidence>
<gene>
    <name evidence="1" type="ORF">CCUG60884_00185</name>
</gene>
<organism evidence="1 2">
    <name type="scientific">Mycobacteroides salmoniphilum</name>
    <dbReference type="NCBI Taxonomy" id="404941"/>
    <lineage>
        <taxon>Bacteria</taxon>
        <taxon>Bacillati</taxon>
        <taxon>Actinomycetota</taxon>
        <taxon>Actinomycetes</taxon>
        <taxon>Mycobacteriales</taxon>
        <taxon>Mycobacteriaceae</taxon>
        <taxon>Mycobacteroides</taxon>
    </lineage>
</organism>
<protein>
    <submittedName>
        <fullName evidence="1">Uncharacterized protein</fullName>
    </submittedName>
</protein>
<comment type="caution">
    <text evidence="1">The sequence shown here is derived from an EMBL/GenBank/DDBJ whole genome shotgun (WGS) entry which is preliminary data.</text>
</comment>
<dbReference type="EMBL" id="PECL01000002">
    <property type="protein sequence ID" value="TEA09195.1"/>
    <property type="molecule type" value="Genomic_DNA"/>
</dbReference>
<name>A0A4R8SZY8_9MYCO</name>
<dbReference type="Proteomes" id="UP000294604">
    <property type="component" value="Unassembled WGS sequence"/>
</dbReference>
<sequence>MTTTEGVLPVGMRPREDRLAALRKLTTDELVERLDCMGAVAVVLGNHLADVAELVGLDRNSEDLAIPPRVRQLVSDPRVAEVLVEFKRREDEMAASYRKPQE</sequence>
<proteinExistence type="predicted"/>
<dbReference type="AlphaFoldDB" id="A0A4R8SZY8"/>
<dbReference type="RefSeq" id="WP_134080867.1">
    <property type="nucleotide sequence ID" value="NZ_PECL01000002.1"/>
</dbReference>
<reference evidence="1 2" key="1">
    <citation type="journal article" date="2019" name="Sci. Rep.">
        <title>Extended insight into the Mycobacterium chelonae-abscessus complex through whole genome sequencing of Mycobacterium salmoniphilum outbreak and Mycobacterium salmoniphilum-like strains.</title>
        <authorList>
            <person name="Behra P.R.K."/>
            <person name="Das S."/>
            <person name="Pettersson B.M.F."/>
            <person name="Shirreff L."/>
            <person name="DuCote T."/>
            <person name="Jacobsson K.G."/>
            <person name="Ennis D.G."/>
            <person name="Kirsebom L.A."/>
        </authorList>
    </citation>
    <scope>NUCLEOTIDE SEQUENCE [LARGE SCALE GENOMIC DNA]</scope>
    <source>
        <strain evidence="1 2">CCUG 60884</strain>
    </source>
</reference>